<comment type="similarity">
    <text evidence="1">Belongs to the iron/manganese superoxide dismutase family.</text>
</comment>
<feature type="binding site" evidence="5">
    <location>
        <position position="25"/>
    </location>
    <ligand>
        <name>Mn(2+)</name>
        <dbReference type="ChEBI" id="CHEBI:29035"/>
    </ligand>
</feature>
<dbReference type="InterPro" id="IPR001189">
    <property type="entry name" value="Mn/Fe_SOD"/>
</dbReference>
<evidence type="ECO:0000259" key="6">
    <source>
        <dbReference type="Pfam" id="PF02777"/>
    </source>
</evidence>
<dbReference type="PANTHER" id="PTHR11404:SF6">
    <property type="entry name" value="SUPEROXIDE DISMUTASE [MN], MITOCHONDRIAL"/>
    <property type="match status" value="1"/>
</dbReference>
<dbReference type="Pfam" id="PF02777">
    <property type="entry name" value="Sod_Fe_C"/>
    <property type="match status" value="1"/>
</dbReference>
<dbReference type="EC" id="1.15.1.1" evidence="2"/>
<feature type="domain" description="Manganese/iron superoxide dismutase C-terminal" evidence="6">
    <location>
        <begin position="91"/>
        <end position="188"/>
    </location>
</feature>
<evidence type="ECO:0000313" key="7">
    <source>
        <dbReference type="EMBL" id="XCH32923.1"/>
    </source>
</evidence>
<dbReference type="SUPFAM" id="SSF54719">
    <property type="entry name" value="Fe,Mn superoxide dismutase (SOD), C-terminal domain"/>
    <property type="match status" value="1"/>
</dbReference>
<dbReference type="InterPro" id="IPR050265">
    <property type="entry name" value="Fe/Mn_Superoxide_Dismutase"/>
</dbReference>
<dbReference type="AlphaFoldDB" id="A0AAU8G7M2"/>
<proteinExistence type="inferred from homology"/>
<dbReference type="InterPro" id="IPR036324">
    <property type="entry name" value="Mn/Fe_SOD_N_sf"/>
</dbReference>
<dbReference type="PANTHER" id="PTHR11404">
    <property type="entry name" value="SUPEROXIDE DISMUTASE 2"/>
    <property type="match status" value="1"/>
</dbReference>
<protein>
    <recommendedName>
        <fullName evidence="2">superoxide dismutase</fullName>
        <ecNumber evidence="2">1.15.1.1</ecNumber>
    </recommendedName>
</protein>
<evidence type="ECO:0000256" key="3">
    <source>
        <dbReference type="ARBA" id="ARBA00022723"/>
    </source>
</evidence>
<feature type="binding site" evidence="5">
    <location>
        <position position="74"/>
    </location>
    <ligand>
        <name>Mn(2+)</name>
        <dbReference type="ChEBI" id="CHEBI:29035"/>
    </ligand>
</feature>
<organism evidence="7">
    <name type="scientific">Dehalogenimonas sp. 4OHTPN</name>
    <dbReference type="NCBI Taxonomy" id="3166643"/>
    <lineage>
        <taxon>Bacteria</taxon>
        <taxon>Bacillati</taxon>
        <taxon>Chloroflexota</taxon>
        <taxon>Dehalococcoidia</taxon>
        <taxon>Dehalococcoidales</taxon>
        <taxon>Dehalococcoidaceae</taxon>
        <taxon>Dehalogenimonas</taxon>
    </lineage>
</organism>
<accession>A0AAU8G7M2</accession>
<dbReference type="InterPro" id="IPR036314">
    <property type="entry name" value="SOD_C_sf"/>
</dbReference>
<feature type="binding site" evidence="5">
    <location>
        <position position="157"/>
    </location>
    <ligand>
        <name>Mn(2+)</name>
        <dbReference type="ChEBI" id="CHEBI:29035"/>
    </ligand>
</feature>
<name>A0AAU8G7M2_9CHLR</name>
<keyword evidence="3 5" id="KW-0479">Metal-binding</keyword>
<dbReference type="Gene3D" id="3.55.40.20">
    <property type="entry name" value="Iron/manganese superoxide dismutase, C-terminal domain"/>
    <property type="match status" value="1"/>
</dbReference>
<dbReference type="RefSeq" id="WP_353714187.1">
    <property type="nucleotide sequence ID" value="NZ_CP159307.1"/>
</dbReference>
<reference evidence="7" key="1">
    <citation type="submission" date="2024-06" db="EMBL/GenBank/DDBJ databases">
        <title>A Novel Isolate, Dehalogenimonas sp. Strain 4OHTPN, Dechlorinates Aromatic 4 Hydroxy chlorothalonil by a Novel Reductive Dehalogenase.</title>
        <authorList>
            <person name="Liu G."/>
        </authorList>
    </citation>
    <scope>NUCLEOTIDE SEQUENCE</scope>
    <source>
        <strain evidence="7">4OHTPN</strain>
    </source>
</reference>
<evidence type="ECO:0000256" key="2">
    <source>
        <dbReference type="ARBA" id="ARBA00012682"/>
    </source>
</evidence>
<evidence type="ECO:0000256" key="4">
    <source>
        <dbReference type="ARBA" id="ARBA00023002"/>
    </source>
</evidence>
<keyword evidence="4" id="KW-0560">Oxidoreductase</keyword>
<evidence type="ECO:0000256" key="5">
    <source>
        <dbReference type="PIRSR" id="PIRSR000349-1"/>
    </source>
</evidence>
<evidence type="ECO:0000256" key="1">
    <source>
        <dbReference type="ARBA" id="ARBA00008714"/>
    </source>
</evidence>
<sequence length="192" mass="22004">MTYGIQDYSKLLGIKGFSDNLLNNHFTLYQGYVKNLNRLIETIATLSKGGKSDTPEYAELQRRFGFEWNGMRLHEYYFDNLGGTGFAVSGGKLAQTMAATWGSSEAWEKDFRAIGAMRGVGWVVLYQDIQSGRLFNTWINLHESGHLTGCQPVLVMDVWEHAFMIDYGLKRAEYIEAFFRNIDWSVCELRLK</sequence>
<dbReference type="PIRSF" id="PIRSF000349">
    <property type="entry name" value="SODismutase"/>
    <property type="match status" value="1"/>
</dbReference>
<gene>
    <name evidence="7" type="ORF">ABV300_07140</name>
</gene>
<dbReference type="GO" id="GO:0004784">
    <property type="term" value="F:superoxide dismutase activity"/>
    <property type="evidence" value="ECO:0007669"/>
    <property type="project" value="UniProtKB-EC"/>
</dbReference>
<feature type="binding site" evidence="5">
    <location>
        <position position="161"/>
    </location>
    <ligand>
        <name>Mn(2+)</name>
        <dbReference type="ChEBI" id="CHEBI:29035"/>
    </ligand>
</feature>
<dbReference type="InterPro" id="IPR019832">
    <property type="entry name" value="Mn/Fe_SOD_C"/>
</dbReference>
<dbReference type="EMBL" id="CP159307">
    <property type="protein sequence ID" value="XCH32923.1"/>
    <property type="molecule type" value="Genomic_DNA"/>
</dbReference>
<dbReference type="Gene3D" id="1.10.287.990">
    <property type="entry name" value="Fe,Mn superoxide dismutase (SOD) domain"/>
    <property type="match status" value="1"/>
</dbReference>
<dbReference type="GO" id="GO:0046872">
    <property type="term" value="F:metal ion binding"/>
    <property type="evidence" value="ECO:0007669"/>
    <property type="project" value="UniProtKB-KW"/>
</dbReference>
<dbReference type="SUPFAM" id="SSF46609">
    <property type="entry name" value="Fe,Mn superoxide dismutase (SOD), N-terminal domain"/>
    <property type="match status" value="1"/>
</dbReference>